<dbReference type="Pfam" id="PF00168">
    <property type="entry name" value="C2"/>
    <property type="match status" value="1"/>
</dbReference>
<evidence type="ECO:0000313" key="2">
    <source>
        <dbReference type="EMBL" id="MED6153284.1"/>
    </source>
</evidence>
<accession>A0ABU6TXM8</accession>
<evidence type="ECO:0000259" key="1">
    <source>
        <dbReference type="Pfam" id="PF00168"/>
    </source>
</evidence>
<reference evidence="2 3" key="1">
    <citation type="journal article" date="2023" name="Plants (Basel)">
        <title>Bridging the Gap: Combining Genomics and Transcriptomics Approaches to Understand Stylosanthes scabra, an Orphan Legume from the Brazilian Caatinga.</title>
        <authorList>
            <person name="Ferreira-Neto J.R.C."/>
            <person name="da Silva M.D."/>
            <person name="Binneck E."/>
            <person name="de Melo N.F."/>
            <person name="da Silva R.H."/>
            <person name="de Melo A.L.T.M."/>
            <person name="Pandolfi V."/>
            <person name="Bustamante F.O."/>
            <person name="Brasileiro-Vidal A.C."/>
            <person name="Benko-Iseppon A.M."/>
        </authorList>
    </citation>
    <scope>NUCLEOTIDE SEQUENCE [LARGE SCALE GENOMIC DNA]</scope>
    <source>
        <tissue evidence="2">Leaves</tissue>
    </source>
</reference>
<dbReference type="InterPro" id="IPR000008">
    <property type="entry name" value="C2_dom"/>
</dbReference>
<dbReference type="InterPro" id="IPR035892">
    <property type="entry name" value="C2_domain_sf"/>
</dbReference>
<proteinExistence type="predicted"/>
<protein>
    <recommendedName>
        <fullName evidence="1">C2 domain-containing protein</fullName>
    </recommendedName>
</protein>
<dbReference type="SUPFAM" id="SSF49562">
    <property type="entry name" value="C2 domain (Calcium/lipid-binding domain, CaLB)"/>
    <property type="match status" value="1"/>
</dbReference>
<organism evidence="2 3">
    <name type="scientific">Stylosanthes scabra</name>
    <dbReference type="NCBI Taxonomy" id="79078"/>
    <lineage>
        <taxon>Eukaryota</taxon>
        <taxon>Viridiplantae</taxon>
        <taxon>Streptophyta</taxon>
        <taxon>Embryophyta</taxon>
        <taxon>Tracheophyta</taxon>
        <taxon>Spermatophyta</taxon>
        <taxon>Magnoliopsida</taxon>
        <taxon>eudicotyledons</taxon>
        <taxon>Gunneridae</taxon>
        <taxon>Pentapetalae</taxon>
        <taxon>rosids</taxon>
        <taxon>fabids</taxon>
        <taxon>Fabales</taxon>
        <taxon>Fabaceae</taxon>
        <taxon>Papilionoideae</taxon>
        <taxon>50 kb inversion clade</taxon>
        <taxon>dalbergioids sensu lato</taxon>
        <taxon>Dalbergieae</taxon>
        <taxon>Pterocarpus clade</taxon>
        <taxon>Stylosanthes</taxon>
    </lineage>
</organism>
<gene>
    <name evidence="2" type="ORF">PIB30_100387</name>
</gene>
<name>A0ABU6TXM8_9FABA</name>
<sequence length="178" mass="20265">MTSLQTLQIQYFLSPLSPKIPFPEPSRRPRFSRRFLPHFPGKLRIFSSNGFSESKNRRKHVLSIRCSSKTGSKVESISLREGDERPPFDINLAVILAGFAFEAYATPPENIGRREVDAAGCKTVYLSEGFFREIYHGQLFIKLKKGFNFPAMDPWGTSDPYVVMQLDSQTAKSKIKWG</sequence>
<dbReference type="Gene3D" id="2.60.40.150">
    <property type="entry name" value="C2 domain"/>
    <property type="match status" value="1"/>
</dbReference>
<feature type="domain" description="C2" evidence="1">
    <location>
        <begin position="137"/>
        <end position="176"/>
    </location>
</feature>
<dbReference type="Proteomes" id="UP001341840">
    <property type="component" value="Unassembled WGS sequence"/>
</dbReference>
<feature type="non-terminal residue" evidence="2">
    <location>
        <position position="178"/>
    </location>
</feature>
<comment type="caution">
    <text evidence="2">The sequence shown here is derived from an EMBL/GenBank/DDBJ whole genome shotgun (WGS) entry which is preliminary data.</text>
</comment>
<evidence type="ECO:0000313" key="3">
    <source>
        <dbReference type="Proteomes" id="UP001341840"/>
    </source>
</evidence>
<dbReference type="PANTHER" id="PTHR47759:SF2">
    <property type="entry name" value="TRIGLYCERIDE LIPASE"/>
    <property type="match status" value="1"/>
</dbReference>
<keyword evidence="3" id="KW-1185">Reference proteome</keyword>
<dbReference type="PANTHER" id="PTHR47759">
    <property type="entry name" value="OS04G0509100 PROTEIN"/>
    <property type="match status" value="1"/>
</dbReference>
<dbReference type="EMBL" id="JASCZI010093419">
    <property type="protein sequence ID" value="MED6153284.1"/>
    <property type="molecule type" value="Genomic_DNA"/>
</dbReference>